<evidence type="ECO:0000256" key="2">
    <source>
        <dbReference type="SAM" id="Phobius"/>
    </source>
</evidence>
<comment type="caution">
    <text evidence="3">The sequence shown here is derived from an EMBL/GenBank/DDBJ whole genome shotgun (WGS) entry which is preliminary data.</text>
</comment>
<keyword evidence="2" id="KW-0472">Membrane</keyword>
<evidence type="ECO:0000313" key="3">
    <source>
        <dbReference type="EMBL" id="GFR24558.1"/>
    </source>
</evidence>
<feature type="region of interest" description="Disordered" evidence="1">
    <location>
        <begin position="1"/>
        <end position="26"/>
    </location>
</feature>
<sequence length="356" mass="42544">MVPDEKSPENHLSGKQFSKSKHHERKFLKPEDSIQITCNNRILHDYQSPNEKVFPTYSLLPQHHLQQKHKPNFRTFYINFVNECDDSTKYKGKFNCSCYDNQQKILHFRPKKFKKEKTFYLSSSPYTEYEELQKECKNCYHCKNLPYKLKETYDTLDDSLRVSRKYEDENTCCTHVKKKCKNCDCDSYYHCKACYVRSDSPDMVKRNFKVLNSKDQNITRKNINSKIRKRQKVDNLNIEEVVEVDKIDEQTTKTVRKRDRYYKRKRGSKYLEETSRKNMENSNVLPILSNAFWNGLVTRINNSSLTCKSSFVIFIILFIIGFYKGMYTLQAEEFLKIFHSDATDIWKKYPKLSSLF</sequence>
<dbReference type="AlphaFoldDB" id="A0A8X6HK35"/>
<name>A0A8X6HK35_TRICU</name>
<dbReference type="Proteomes" id="UP000887116">
    <property type="component" value="Unassembled WGS sequence"/>
</dbReference>
<feature type="transmembrane region" description="Helical" evidence="2">
    <location>
        <begin position="311"/>
        <end position="329"/>
    </location>
</feature>
<accession>A0A8X6HK35</accession>
<evidence type="ECO:0000313" key="4">
    <source>
        <dbReference type="Proteomes" id="UP000887116"/>
    </source>
</evidence>
<gene>
    <name evidence="3" type="ORF">TNCT_265291</name>
</gene>
<dbReference type="OrthoDB" id="6436198at2759"/>
<evidence type="ECO:0000256" key="1">
    <source>
        <dbReference type="SAM" id="MobiDB-lite"/>
    </source>
</evidence>
<reference evidence="3" key="1">
    <citation type="submission" date="2020-07" db="EMBL/GenBank/DDBJ databases">
        <title>Multicomponent nature underlies the extraordinary mechanical properties of spider dragline silk.</title>
        <authorList>
            <person name="Kono N."/>
            <person name="Nakamura H."/>
            <person name="Mori M."/>
            <person name="Yoshida Y."/>
            <person name="Ohtoshi R."/>
            <person name="Malay A.D."/>
            <person name="Moran D.A.P."/>
            <person name="Tomita M."/>
            <person name="Numata K."/>
            <person name="Arakawa K."/>
        </authorList>
    </citation>
    <scope>NUCLEOTIDE SEQUENCE</scope>
</reference>
<proteinExistence type="predicted"/>
<organism evidence="3 4">
    <name type="scientific">Trichonephila clavata</name>
    <name type="common">Joro spider</name>
    <name type="synonym">Nephila clavata</name>
    <dbReference type="NCBI Taxonomy" id="2740835"/>
    <lineage>
        <taxon>Eukaryota</taxon>
        <taxon>Metazoa</taxon>
        <taxon>Ecdysozoa</taxon>
        <taxon>Arthropoda</taxon>
        <taxon>Chelicerata</taxon>
        <taxon>Arachnida</taxon>
        <taxon>Araneae</taxon>
        <taxon>Araneomorphae</taxon>
        <taxon>Entelegynae</taxon>
        <taxon>Araneoidea</taxon>
        <taxon>Nephilidae</taxon>
        <taxon>Trichonephila</taxon>
    </lineage>
</organism>
<keyword evidence="2" id="KW-0812">Transmembrane</keyword>
<keyword evidence="4" id="KW-1185">Reference proteome</keyword>
<dbReference type="EMBL" id="BMAO01008526">
    <property type="protein sequence ID" value="GFR24558.1"/>
    <property type="molecule type" value="Genomic_DNA"/>
</dbReference>
<keyword evidence="2" id="KW-1133">Transmembrane helix</keyword>
<protein>
    <submittedName>
        <fullName evidence="3">Uncharacterized protein</fullName>
    </submittedName>
</protein>